<protein>
    <submittedName>
        <fullName evidence="2">Uncharacterized protein</fullName>
    </submittedName>
</protein>
<dbReference type="Proteomes" id="UP000029273">
    <property type="component" value="Unassembled WGS sequence"/>
</dbReference>
<dbReference type="InterPro" id="IPR003787">
    <property type="entry name" value="Sulphur_relay_DsrE/F-like"/>
</dbReference>
<feature type="signal peptide" evidence="1">
    <location>
        <begin position="1"/>
        <end position="22"/>
    </location>
</feature>
<evidence type="ECO:0000313" key="3">
    <source>
        <dbReference type="Proteomes" id="UP000029273"/>
    </source>
</evidence>
<dbReference type="SUPFAM" id="SSF75169">
    <property type="entry name" value="DsrEFH-like"/>
    <property type="match status" value="1"/>
</dbReference>
<keyword evidence="3" id="KW-1185">Reference proteome</keyword>
<dbReference type="Gene3D" id="3.40.1260.10">
    <property type="entry name" value="DsrEFH-like"/>
    <property type="match status" value="1"/>
</dbReference>
<sequence length="169" mass="18852">MKSFVSVVLMGLTLVLASVARADSLPDFPGIQSVPVTPDLNFGGYFKQHQPVKIVFGVADPGNQLKESLINAAATVRYLKSKGYRYEIQIVLYGRAILTADQWKQEYSSYGAQFQALHAQGVQFRVCHNSMYSLHVKADDIYPYMKIVPAGILQLAKKQMQGFAYISNR</sequence>
<dbReference type="EMBL" id="JQSG02000001">
    <property type="protein sequence ID" value="OBS10512.1"/>
    <property type="molecule type" value="Genomic_DNA"/>
</dbReference>
<proteinExistence type="predicted"/>
<dbReference type="Pfam" id="PF02635">
    <property type="entry name" value="DsrE"/>
    <property type="match status" value="1"/>
</dbReference>
<dbReference type="RefSeq" id="WP_161489910.1">
    <property type="nucleotide sequence ID" value="NZ_JQSG02000001.1"/>
</dbReference>
<evidence type="ECO:0000256" key="1">
    <source>
        <dbReference type="SAM" id="SignalP"/>
    </source>
</evidence>
<name>A0A1A6C7H5_9GAMM</name>
<dbReference type="PANTHER" id="PTHR37691">
    <property type="entry name" value="BLR3518 PROTEIN"/>
    <property type="match status" value="1"/>
</dbReference>
<evidence type="ECO:0000313" key="2">
    <source>
        <dbReference type="EMBL" id="OBS10512.1"/>
    </source>
</evidence>
<organism evidence="2 3">
    <name type="scientific">Acidihalobacter prosperus</name>
    <dbReference type="NCBI Taxonomy" id="160660"/>
    <lineage>
        <taxon>Bacteria</taxon>
        <taxon>Pseudomonadati</taxon>
        <taxon>Pseudomonadota</taxon>
        <taxon>Gammaproteobacteria</taxon>
        <taxon>Chromatiales</taxon>
        <taxon>Ectothiorhodospiraceae</taxon>
        <taxon>Acidihalobacter</taxon>
    </lineage>
</organism>
<gene>
    <name evidence="2" type="ORF">Thpro_020228</name>
</gene>
<feature type="chain" id="PRO_5008343285" evidence="1">
    <location>
        <begin position="23"/>
        <end position="169"/>
    </location>
</feature>
<keyword evidence="1" id="KW-0732">Signal</keyword>
<dbReference type="STRING" id="160660.BJI67_08920"/>
<dbReference type="AlphaFoldDB" id="A0A1A6C7H5"/>
<dbReference type="PANTHER" id="PTHR37691:SF1">
    <property type="entry name" value="BLR3518 PROTEIN"/>
    <property type="match status" value="1"/>
</dbReference>
<dbReference type="InterPro" id="IPR027396">
    <property type="entry name" value="DsrEFH-like"/>
</dbReference>
<reference evidence="2 3" key="1">
    <citation type="journal article" date="2014" name="Genome Announc.">
        <title>Draft Genome Sequence of the Iron-Oxidizing, Acidophilic, and Halotolerant 'Thiobacillus prosperus' Type Strain DSM 5130.</title>
        <authorList>
            <person name="Ossandon F.J."/>
            <person name="Cardenas J.P."/>
            <person name="Corbett M."/>
            <person name="Quatrini R."/>
            <person name="Holmes D.S."/>
            <person name="Watkin E."/>
        </authorList>
    </citation>
    <scope>NUCLEOTIDE SEQUENCE [LARGE SCALE GENOMIC DNA]</scope>
    <source>
        <strain evidence="2 3">DSM 5130</strain>
    </source>
</reference>
<accession>A0A1A6C7H5</accession>
<comment type="caution">
    <text evidence="2">The sequence shown here is derived from an EMBL/GenBank/DDBJ whole genome shotgun (WGS) entry which is preliminary data.</text>
</comment>
<dbReference type="OrthoDB" id="8563147at2"/>